<dbReference type="InterPro" id="IPR044862">
    <property type="entry name" value="Pro_4_hyd_alph_FE2OG_OXY"/>
</dbReference>
<dbReference type="PROSITE" id="PS50005">
    <property type="entry name" value="TPR"/>
    <property type="match status" value="2"/>
</dbReference>
<keyword evidence="2" id="KW-0408">Iron</keyword>
<dbReference type="PANTHER" id="PTHR44809:SF1">
    <property type="entry name" value="PROTEIN O-MANNOSYL-TRANSFERASE TMTC1"/>
    <property type="match status" value="1"/>
</dbReference>
<dbReference type="Proteomes" id="UP000654075">
    <property type="component" value="Unassembled WGS sequence"/>
</dbReference>
<dbReference type="AlphaFoldDB" id="A0A813FIP1"/>
<feature type="non-terminal residue" evidence="5">
    <location>
        <position position="387"/>
    </location>
</feature>
<dbReference type="Gene3D" id="2.60.120.620">
    <property type="entry name" value="q2cbj1_9rhob like domain"/>
    <property type="match status" value="1"/>
</dbReference>
<dbReference type="InterPro" id="IPR011990">
    <property type="entry name" value="TPR-like_helical_dom_sf"/>
</dbReference>
<dbReference type="GO" id="GO:0016491">
    <property type="term" value="F:oxidoreductase activity"/>
    <property type="evidence" value="ECO:0007669"/>
    <property type="project" value="UniProtKB-KW"/>
</dbReference>
<dbReference type="OMA" id="VEVARWP"/>
<dbReference type="OrthoDB" id="421121at2759"/>
<evidence type="ECO:0000256" key="2">
    <source>
        <dbReference type="RuleBase" id="RU003682"/>
    </source>
</evidence>
<feature type="repeat" description="TPR" evidence="1">
    <location>
        <begin position="254"/>
        <end position="287"/>
    </location>
</feature>
<dbReference type="Pfam" id="PF13181">
    <property type="entry name" value="TPR_8"/>
    <property type="match status" value="1"/>
</dbReference>
<evidence type="ECO:0000259" key="4">
    <source>
        <dbReference type="PROSITE" id="PS51471"/>
    </source>
</evidence>
<comment type="caution">
    <text evidence="5">The sequence shown here is derived from an EMBL/GenBank/DDBJ whole genome shotgun (WGS) entry which is preliminary data.</text>
</comment>
<evidence type="ECO:0000313" key="5">
    <source>
        <dbReference type="EMBL" id="CAE8614074.1"/>
    </source>
</evidence>
<sequence>QAEGNTTLVGQRRNFGEQTALATGHEVTYLHRHVTEDTLDWLWGLALAAAASVPAWSLSKFVGSGRPSLRCLESILYSAEDQRSSAMSDEDEQGHNTLRTMTVSPFDEQSALSWHHDGATICTMAVALCTAGEDFEGGEFQVRDGHREQEVVHTIAGARRGDVVAWRGWDLHRVRPVRRGLRRVLVAEWWLGPCCSEADQRPEDLEDVVLRVLQIGGANAQLQVILSRLLVEQGELARAEESCRAALQLDPLLVEAHHGLGSILAQRGALPEAERSFRRTLELDPRLPKAHYNLGRCLRALGNLRGAEQSLRAALHLDPSAPELRRELALTLSALTDSLKRDAAAARLNAGLSSPGAPQARASPMLPGSGPSVRQPGMPPGRPPGMP</sequence>
<keyword evidence="1" id="KW-0802">TPR repeat</keyword>
<evidence type="ECO:0000256" key="1">
    <source>
        <dbReference type="PROSITE-ProRule" id="PRU00339"/>
    </source>
</evidence>
<evidence type="ECO:0000313" key="6">
    <source>
        <dbReference type="Proteomes" id="UP000654075"/>
    </source>
</evidence>
<dbReference type="InterPro" id="IPR005123">
    <property type="entry name" value="Oxoglu/Fe-dep_dioxygenase_dom"/>
</dbReference>
<keyword evidence="2" id="KW-0479">Metal-binding</keyword>
<name>A0A813FIP1_POLGL</name>
<dbReference type="EMBL" id="CAJNNV010025362">
    <property type="protein sequence ID" value="CAE8614074.1"/>
    <property type="molecule type" value="Genomic_DNA"/>
</dbReference>
<dbReference type="GO" id="GO:0046872">
    <property type="term" value="F:metal ion binding"/>
    <property type="evidence" value="ECO:0007669"/>
    <property type="project" value="UniProtKB-KW"/>
</dbReference>
<feature type="domain" description="Fe2OG dioxygenase" evidence="4">
    <location>
        <begin position="94"/>
        <end position="193"/>
    </location>
</feature>
<evidence type="ECO:0000256" key="3">
    <source>
        <dbReference type="SAM" id="MobiDB-lite"/>
    </source>
</evidence>
<feature type="region of interest" description="Disordered" evidence="3">
    <location>
        <begin position="350"/>
        <end position="387"/>
    </location>
</feature>
<keyword evidence="2" id="KW-0560">Oxidoreductase</keyword>
<comment type="similarity">
    <text evidence="2">Belongs to the iron/ascorbate-dependent oxidoreductase family.</text>
</comment>
<reference evidence="5" key="1">
    <citation type="submission" date="2021-02" db="EMBL/GenBank/DDBJ databases">
        <authorList>
            <person name="Dougan E. K."/>
            <person name="Rhodes N."/>
            <person name="Thang M."/>
            <person name="Chan C."/>
        </authorList>
    </citation>
    <scope>NUCLEOTIDE SEQUENCE</scope>
</reference>
<feature type="repeat" description="TPR" evidence="1">
    <location>
        <begin position="288"/>
        <end position="321"/>
    </location>
</feature>
<dbReference type="InterPro" id="IPR019734">
    <property type="entry name" value="TPR_rpt"/>
</dbReference>
<dbReference type="SMART" id="SM00028">
    <property type="entry name" value="TPR"/>
    <property type="match status" value="3"/>
</dbReference>
<proteinExistence type="inferred from homology"/>
<accession>A0A813FIP1</accession>
<gene>
    <name evidence="5" type="ORF">PGLA1383_LOCUS31809</name>
</gene>
<organism evidence="5 6">
    <name type="scientific">Polarella glacialis</name>
    <name type="common">Dinoflagellate</name>
    <dbReference type="NCBI Taxonomy" id="89957"/>
    <lineage>
        <taxon>Eukaryota</taxon>
        <taxon>Sar</taxon>
        <taxon>Alveolata</taxon>
        <taxon>Dinophyceae</taxon>
        <taxon>Suessiales</taxon>
        <taxon>Suessiaceae</taxon>
        <taxon>Polarella</taxon>
    </lineage>
</organism>
<feature type="compositionally biased region" description="Pro residues" evidence="3">
    <location>
        <begin position="377"/>
        <end position="387"/>
    </location>
</feature>
<keyword evidence="6" id="KW-1185">Reference proteome</keyword>
<dbReference type="PROSITE" id="PS51471">
    <property type="entry name" value="FE2OG_OXY"/>
    <property type="match status" value="1"/>
</dbReference>
<dbReference type="Gene3D" id="1.25.40.10">
    <property type="entry name" value="Tetratricopeptide repeat domain"/>
    <property type="match status" value="1"/>
</dbReference>
<dbReference type="SUPFAM" id="SSF48452">
    <property type="entry name" value="TPR-like"/>
    <property type="match status" value="1"/>
</dbReference>
<dbReference type="Pfam" id="PF13432">
    <property type="entry name" value="TPR_16"/>
    <property type="match status" value="1"/>
</dbReference>
<dbReference type="InterPro" id="IPR052943">
    <property type="entry name" value="TMTC_O-mannosyl-trnsfr"/>
</dbReference>
<dbReference type="PANTHER" id="PTHR44809">
    <property type="match status" value="1"/>
</dbReference>
<protein>
    <recommendedName>
        <fullName evidence="4">Fe2OG dioxygenase domain-containing protein</fullName>
    </recommendedName>
</protein>
<dbReference type="Pfam" id="PF13640">
    <property type="entry name" value="2OG-FeII_Oxy_3"/>
    <property type="match status" value="1"/>
</dbReference>